<dbReference type="Gene3D" id="1.10.530.10">
    <property type="match status" value="1"/>
</dbReference>
<organism evidence="3">
    <name type="scientific">uncultured Caudovirales phage</name>
    <dbReference type="NCBI Taxonomy" id="2100421"/>
    <lineage>
        <taxon>Viruses</taxon>
        <taxon>Duplodnaviria</taxon>
        <taxon>Heunggongvirae</taxon>
        <taxon>Uroviricota</taxon>
        <taxon>Caudoviricetes</taxon>
        <taxon>Peduoviridae</taxon>
        <taxon>Maltschvirus</taxon>
        <taxon>Maltschvirus maltsch</taxon>
    </lineage>
</organism>
<feature type="compositionally biased region" description="Polar residues" evidence="1">
    <location>
        <begin position="154"/>
        <end position="166"/>
    </location>
</feature>
<proteinExistence type="predicted"/>
<feature type="region of interest" description="Disordered" evidence="1">
    <location>
        <begin position="150"/>
        <end position="185"/>
    </location>
</feature>
<dbReference type="Pfam" id="PF18013">
    <property type="entry name" value="Phage_lysozyme2"/>
    <property type="match status" value="1"/>
</dbReference>
<dbReference type="InterPro" id="IPR041219">
    <property type="entry name" value="Phage_lysozyme2"/>
</dbReference>
<evidence type="ECO:0000313" key="3">
    <source>
        <dbReference type="EMBL" id="CAB5220361.1"/>
    </source>
</evidence>
<dbReference type="EMBL" id="LR798282">
    <property type="protein sequence ID" value="CAB5220361.1"/>
    <property type="molecule type" value="Genomic_DNA"/>
</dbReference>
<accession>A0A6J7WQP1</accession>
<feature type="domain" description="Phage tail lysozyme" evidence="2">
    <location>
        <begin position="8"/>
        <end position="134"/>
    </location>
</feature>
<protein>
    <recommendedName>
        <fullName evidence="2">Phage tail lysozyme domain-containing protein</fullName>
    </recommendedName>
</protein>
<evidence type="ECO:0000259" key="2">
    <source>
        <dbReference type="Pfam" id="PF18013"/>
    </source>
</evidence>
<reference evidence="3" key="1">
    <citation type="submission" date="2020-05" db="EMBL/GenBank/DDBJ databases">
        <authorList>
            <person name="Chiriac C."/>
            <person name="Salcher M."/>
            <person name="Ghai R."/>
            <person name="Kavagutti S V."/>
        </authorList>
    </citation>
    <scope>NUCLEOTIDE SEQUENCE</scope>
</reference>
<gene>
    <name evidence="3" type="ORF">UFOVP235_47</name>
</gene>
<name>A0A6J7WQP1_9CAUD</name>
<evidence type="ECO:0000256" key="1">
    <source>
        <dbReference type="SAM" id="MobiDB-lite"/>
    </source>
</evidence>
<sequence>MANNFSPNAQAAYSQLLALGYQPHQAAGIVGNLMAESGPGVSPTIPGDKGKAIGIAQWRDSRRQELMRFAAKGGMDPHALDTQVKFLDSELRTTERSTLDAINRSSTPQEAATAFLGFERPLGYTQRNPQQSSGYDARVSNAAAIHQALGLGSPQPSTAPPDQSSYASNPTTNAPPSPTSTLQPNIVTGELLDPNAIGTGFSYAFGA</sequence>